<keyword evidence="5" id="KW-0804">Transcription</keyword>
<feature type="domain" description="RNA polymerase sigma-70 region 2" evidence="7">
    <location>
        <begin position="11"/>
        <end position="74"/>
    </location>
</feature>
<keyword evidence="4" id="KW-0731">Sigma factor</keyword>
<evidence type="ECO:0000259" key="8">
    <source>
        <dbReference type="Pfam" id="PF08281"/>
    </source>
</evidence>
<dbReference type="Pfam" id="PF08281">
    <property type="entry name" value="Sigma70_r4_2"/>
    <property type="match status" value="1"/>
</dbReference>
<proteinExistence type="inferred from homology"/>
<evidence type="ECO:0000256" key="2">
    <source>
        <dbReference type="ARBA" id="ARBA00011344"/>
    </source>
</evidence>
<dbReference type="OrthoDB" id="6689546at2"/>
<feature type="compositionally biased region" description="Basic and acidic residues" evidence="6">
    <location>
        <begin position="75"/>
        <end position="86"/>
    </location>
</feature>
<sequence length="299" mass="32026">MRDDEWLAQRFEENRARMRAVAYRMLGSAAEADDAVQEAWLRLSRTDTSDLHNLGGWLTTVVSRVALDMLRSRTSRREDPLDDGDRGAATVDAAAPDPEGEAMLADAVGPALLVVLDSLAPAERLAFVLHDLFAMPFDEIAVILERTPAATRQLASRARRRVQGARTASPDPVRQRLVVDAFLAASRNGQFDDLLALLDPEVVLQADQRAVENAAAARAQGAPPLERLIHGAAAVAGTFSGRAQGARPALVDGVPAAAVGVGGALRAVFRFTFDGDHITAIEIVGEPDRLAAMDVTVLR</sequence>
<dbReference type="Proteomes" id="UP000284057">
    <property type="component" value="Unassembled WGS sequence"/>
</dbReference>
<dbReference type="GO" id="GO:0016987">
    <property type="term" value="F:sigma factor activity"/>
    <property type="evidence" value="ECO:0007669"/>
    <property type="project" value="UniProtKB-KW"/>
</dbReference>
<dbReference type="InterPro" id="IPR007627">
    <property type="entry name" value="RNA_pol_sigma70_r2"/>
</dbReference>
<organism evidence="9 10">
    <name type="scientific">Jiangella rhizosphaerae</name>
    <dbReference type="NCBI Taxonomy" id="2293569"/>
    <lineage>
        <taxon>Bacteria</taxon>
        <taxon>Bacillati</taxon>
        <taxon>Actinomycetota</taxon>
        <taxon>Actinomycetes</taxon>
        <taxon>Jiangellales</taxon>
        <taxon>Jiangellaceae</taxon>
        <taxon>Jiangella</taxon>
    </lineage>
</organism>
<evidence type="ECO:0000256" key="5">
    <source>
        <dbReference type="ARBA" id="ARBA00023163"/>
    </source>
</evidence>
<dbReference type="InterPro" id="IPR013325">
    <property type="entry name" value="RNA_pol_sigma_r2"/>
</dbReference>
<evidence type="ECO:0000256" key="1">
    <source>
        <dbReference type="ARBA" id="ARBA00010641"/>
    </source>
</evidence>
<comment type="caution">
    <text evidence="9">The sequence shown here is derived from an EMBL/GenBank/DDBJ whole genome shotgun (WGS) entry which is preliminary data.</text>
</comment>
<dbReference type="InterPro" id="IPR013324">
    <property type="entry name" value="RNA_pol_sigma_r3/r4-like"/>
</dbReference>
<dbReference type="InterPro" id="IPR014284">
    <property type="entry name" value="RNA_pol_sigma-70_dom"/>
</dbReference>
<evidence type="ECO:0000313" key="10">
    <source>
        <dbReference type="Proteomes" id="UP000284057"/>
    </source>
</evidence>
<dbReference type="Pfam" id="PF04542">
    <property type="entry name" value="Sigma70_r2"/>
    <property type="match status" value="1"/>
</dbReference>
<dbReference type="RefSeq" id="WP_119660269.1">
    <property type="nucleotide sequence ID" value="NZ_QUAL01000124.1"/>
</dbReference>
<evidence type="ECO:0000256" key="4">
    <source>
        <dbReference type="ARBA" id="ARBA00023082"/>
    </source>
</evidence>
<dbReference type="InterPro" id="IPR036388">
    <property type="entry name" value="WH-like_DNA-bd_sf"/>
</dbReference>
<comment type="similarity">
    <text evidence="1">Belongs to the sigma-70 factor family. ECF subfamily.</text>
</comment>
<dbReference type="GO" id="GO:0006352">
    <property type="term" value="P:DNA-templated transcription initiation"/>
    <property type="evidence" value="ECO:0007669"/>
    <property type="project" value="InterPro"/>
</dbReference>
<evidence type="ECO:0000256" key="6">
    <source>
        <dbReference type="SAM" id="MobiDB-lite"/>
    </source>
</evidence>
<keyword evidence="10" id="KW-1185">Reference proteome</keyword>
<dbReference type="Gene3D" id="1.10.1740.10">
    <property type="match status" value="1"/>
</dbReference>
<reference evidence="9 10" key="1">
    <citation type="submission" date="2018-09" db="EMBL/GenBank/DDBJ databases">
        <title>Isolation, diversity and antifungal activity of actinobacteria from wheat.</title>
        <authorList>
            <person name="Han C."/>
        </authorList>
    </citation>
    <scope>NUCLEOTIDE SEQUENCE [LARGE SCALE GENOMIC DNA]</scope>
    <source>
        <strain evidence="9 10">NEAU-YY265</strain>
    </source>
</reference>
<evidence type="ECO:0000259" key="7">
    <source>
        <dbReference type="Pfam" id="PF04542"/>
    </source>
</evidence>
<dbReference type="EMBL" id="QUAL01000124">
    <property type="protein sequence ID" value="RIQ23207.1"/>
    <property type="molecule type" value="Genomic_DNA"/>
</dbReference>
<accession>A0A418KR78</accession>
<feature type="region of interest" description="Disordered" evidence="6">
    <location>
        <begin position="74"/>
        <end position="93"/>
    </location>
</feature>
<dbReference type="SUPFAM" id="SSF88946">
    <property type="entry name" value="Sigma2 domain of RNA polymerase sigma factors"/>
    <property type="match status" value="1"/>
</dbReference>
<dbReference type="InterPro" id="IPR052704">
    <property type="entry name" value="ECF_Sigma-70_Domain"/>
</dbReference>
<evidence type="ECO:0000313" key="9">
    <source>
        <dbReference type="EMBL" id="RIQ23207.1"/>
    </source>
</evidence>
<dbReference type="Gene3D" id="1.10.10.10">
    <property type="entry name" value="Winged helix-like DNA-binding domain superfamily/Winged helix DNA-binding domain"/>
    <property type="match status" value="1"/>
</dbReference>
<keyword evidence="3" id="KW-0805">Transcription regulation</keyword>
<dbReference type="AlphaFoldDB" id="A0A418KR78"/>
<evidence type="ECO:0000256" key="3">
    <source>
        <dbReference type="ARBA" id="ARBA00023015"/>
    </source>
</evidence>
<dbReference type="PANTHER" id="PTHR30173">
    <property type="entry name" value="SIGMA 19 FACTOR"/>
    <property type="match status" value="1"/>
</dbReference>
<gene>
    <name evidence="9" type="ORF">DY240_12790</name>
</gene>
<dbReference type="InterPro" id="IPR013249">
    <property type="entry name" value="RNA_pol_sigma70_r4_t2"/>
</dbReference>
<dbReference type="NCBIfam" id="TIGR02937">
    <property type="entry name" value="sigma70-ECF"/>
    <property type="match status" value="1"/>
</dbReference>
<name>A0A418KR78_9ACTN</name>
<dbReference type="SUPFAM" id="SSF88659">
    <property type="entry name" value="Sigma3 and sigma4 domains of RNA polymerase sigma factors"/>
    <property type="match status" value="1"/>
</dbReference>
<dbReference type="GO" id="GO:0003677">
    <property type="term" value="F:DNA binding"/>
    <property type="evidence" value="ECO:0007669"/>
    <property type="project" value="InterPro"/>
</dbReference>
<dbReference type="PANTHER" id="PTHR30173:SF43">
    <property type="entry name" value="ECF RNA POLYMERASE SIGMA FACTOR SIGI-RELATED"/>
    <property type="match status" value="1"/>
</dbReference>
<comment type="subunit">
    <text evidence="2">Interacts transiently with the RNA polymerase catalytic core formed by RpoA, RpoB, RpoC and RpoZ (2 alpha, 1 beta, 1 beta' and 1 omega subunit) to form the RNA polymerase holoenzyme that can initiate transcription.</text>
</comment>
<dbReference type="SUPFAM" id="SSF54427">
    <property type="entry name" value="NTF2-like"/>
    <property type="match status" value="1"/>
</dbReference>
<feature type="domain" description="RNA polymerase sigma factor 70 region 4 type 2" evidence="8">
    <location>
        <begin position="112"/>
        <end position="161"/>
    </location>
</feature>
<protein>
    <submittedName>
        <fullName evidence="9">Sigma-70 family RNA polymerase sigma factor</fullName>
    </submittedName>
</protein>
<dbReference type="InterPro" id="IPR032710">
    <property type="entry name" value="NTF2-like_dom_sf"/>
</dbReference>